<protein>
    <submittedName>
        <fullName evidence="1">Uncharacterized protein</fullName>
    </submittedName>
</protein>
<name>A0A6A6JP59_WESOR</name>
<organism evidence="1 2">
    <name type="scientific">Westerdykella ornata</name>
    <dbReference type="NCBI Taxonomy" id="318751"/>
    <lineage>
        <taxon>Eukaryota</taxon>
        <taxon>Fungi</taxon>
        <taxon>Dikarya</taxon>
        <taxon>Ascomycota</taxon>
        <taxon>Pezizomycotina</taxon>
        <taxon>Dothideomycetes</taxon>
        <taxon>Pleosporomycetidae</taxon>
        <taxon>Pleosporales</taxon>
        <taxon>Sporormiaceae</taxon>
        <taxon>Westerdykella</taxon>
    </lineage>
</organism>
<keyword evidence="2" id="KW-1185">Reference proteome</keyword>
<gene>
    <name evidence="1" type="ORF">EI97DRAFT_282292</name>
</gene>
<dbReference type="Proteomes" id="UP000800097">
    <property type="component" value="Unassembled WGS sequence"/>
</dbReference>
<proteinExistence type="predicted"/>
<dbReference type="RefSeq" id="XP_033655593.1">
    <property type="nucleotide sequence ID" value="XM_033794373.1"/>
</dbReference>
<sequence length="190" mass="21425">MVHEPARWCNSSTLGRTTLALHIIVTSTLEARTVQPDAPKTSSGSARIRQWYLCIIACPAYNLVHQFPSPPDVHRSPNRWACHLLYQYQGRFPCAQIQMNSRALLLLAVASRASSYGFRHASVFLRRGRIAVELQFISLQHLSSQSCQRKSHMEDTASAPSEQSHCFDNHFYKRKLPGPPVAQLAMSHQS</sequence>
<evidence type="ECO:0000313" key="1">
    <source>
        <dbReference type="EMBL" id="KAF2278054.1"/>
    </source>
</evidence>
<dbReference type="AlphaFoldDB" id="A0A6A6JP59"/>
<dbReference type="GeneID" id="54547548"/>
<accession>A0A6A6JP59</accession>
<evidence type="ECO:0000313" key="2">
    <source>
        <dbReference type="Proteomes" id="UP000800097"/>
    </source>
</evidence>
<reference evidence="1" key="1">
    <citation type="journal article" date="2020" name="Stud. Mycol.">
        <title>101 Dothideomycetes genomes: a test case for predicting lifestyles and emergence of pathogens.</title>
        <authorList>
            <person name="Haridas S."/>
            <person name="Albert R."/>
            <person name="Binder M."/>
            <person name="Bloem J."/>
            <person name="Labutti K."/>
            <person name="Salamov A."/>
            <person name="Andreopoulos B."/>
            <person name="Baker S."/>
            <person name="Barry K."/>
            <person name="Bills G."/>
            <person name="Bluhm B."/>
            <person name="Cannon C."/>
            <person name="Castanera R."/>
            <person name="Culley D."/>
            <person name="Daum C."/>
            <person name="Ezra D."/>
            <person name="Gonzalez J."/>
            <person name="Henrissat B."/>
            <person name="Kuo A."/>
            <person name="Liang C."/>
            <person name="Lipzen A."/>
            <person name="Lutzoni F."/>
            <person name="Magnuson J."/>
            <person name="Mondo S."/>
            <person name="Nolan M."/>
            <person name="Ohm R."/>
            <person name="Pangilinan J."/>
            <person name="Park H.-J."/>
            <person name="Ramirez L."/>
            <person name="Alfaro M."/>
            <person name="Sun H."/>
            <person name="Tritt A."/>
            <person name="Yoshinaga Y."/>
            <person name="Zwiers L.-H."/>
            <person name="Turgeon B."/>
            <person name="Goodwin S."/>
            <person name="Spatafora J."/>
            <person name="Crous P."/>
            <person name="Grigoriev I."/>
        </authorList>
    </citation>
    <scope>NUCLEOTIDE SEQUENCE</scope>
    <source>
        <strain evidence="1">CBS 379.55</strain>
    </source>
</reference>
<dbReference type="EMBL" id="ML986489">
    <property type="protein sequence ID" value="KAF2278054.1"/>
    <property type="molecule type" value="Genomic_DNA"/>
</dbReference>